<dbReference type="Proteomes" id="UP000681722">
    <property type="component" value="Unassembled WGS sequence"/>
</dbReference>
<organism evidence="2 3">
    <name type="scientific">Didymodactylos carnosus</name>
    <dbReference type="NCBI Taxonomy" id="1234261"/>
    <lineage>
        <taxon>Eukaryota</taxon>
        <taxon>Metazoa</taxon>
        <taxon>Spiralia</taxon>
        <taxon>Gnathifera</taxon>
        <taxon>Rotifera</taxon>
        <taxon>Eurotatoria</taxon>
        <taxon>Bdelloidea</taxon>
        <taxon>Philodinida</taxon>
        <taxon>Philodinidae</taxon>
        <taxon>Didymodactylos</taxon>
    </lineage>
</organism>
<evidence type="ECO:0000313" key="3">
    <source>
        <dbReference type="Proteomes" id="UP000681722"/>
    </source>
</evidence>
<dbReference type="EMBL" id="CAJOBC010131230">
    <property type="protein sequence ID" value="CAF4613318.1"/>
    <property type="molecule type" value="Genomic_DNA"/>
</dbReference>
<sequence length="80" mass="8905">EENGEDENMDDDSDENRELEESDEELYEDNFTVGLIEDVDDPSVGENGAIVGKTLSQCRGLVKIIRSSTILTTGINRIKK</sequence>
<reference evidence="2" key="1">
    <citation type="submission" date="2021-02" db="EMBL/GenBank/DDBJ databases">
        <authorList>
            <person name="Nowell W R."/>
        </authorList>
    </citation>
    <scope>NUCLEOTIDE SEQUENCE</scope>
</reference>
<protein>
    <submittedName>
        <fullName evidence="2">Uncharacterized protein</fullName>
    </submittedName>
</protein>
<accession>A0A8S2Z765</accession>
<evidence type="ECO:0000256" key="1">
    <source>
        <dbReference type="SAM" id="MobiDB-lite"/>
    </source>
</evidence>
<comment type="caution">
    <text evidence="2">The sequence shown here is derived from an EMBL/GenBank/DDBJ whole genome shotgun (WGS) entry which is preliminary data.</text>
</comment>
<feature type="non-terminal residue" evidence="2">
    <location>
        <position position="1"/>
    </location>
</feature>
<dbReference type="AlphaFoldDB" id="A0A8S2Z765"/>
<gene>
    <name evidence="2" type="ORF">SRO942_LOCUS49274</name>
</gene>
<evidence type="ECO:0000313" key="2">
    <source>
        <dbReference type="EMBL" id="CAF4613318.1"/>
    </source>
</evidence>
<feature type="region of interest" description="Disordered" evidence="1">
    <location>
        <begin position="1"/>
        <end position="27"/>
    </location>
</feature>
<proteinExistence type="predicted"/>
<name>A0A8S2Z765_9BILA</name>